<dbReference type="GO" id="GO:0016301">
    <property type="term" value="F:kinase activity"/>
    <property type="evidence" value="ECO:0007669"/>
    <property type="project" value="UniProtKB-KW"/>
</dbReference>
<evidence type="ECO:0000313" key="2">
    <source>
        <dbReference type="EMBL" id="HBA08537.1"/>
    </source>
</evidence>
<evidence type="ECO:0000259" key="1">
    <source>
        <dbReference type="Pfam" id="PF00696"/>
    </source>
</evidence>
<feature type="domain" description="Aspartate/glutamate/uridylate kinase" evidence="1">
    <location>
        <begin position="2"/>
        <end position="83"/>
    </location>
</feature>
<dbReference type="AlphaFoldDB" id="A0A351R916"/>
<protein>
    <submittedName>
        <fullName evidence="2">Uridylate kinase</fullName>
    </submittedName>
</protein>
<dbReference type="InterPro" id="IPR036393">
    <property type="entry name" value="AceGlu_kinase-like_sf"/>
</dbReference>
<dbReference type="Pfam" id="PF00696">
    <property type="entry name" value="AA_kinase"/>
    <property type="match status" value="1"/>
</dbReference>
<keyword evidence="2" id="KW-0418">Kinase</keyword>
<evidence type="ECO:0000313" key="3">
    <source>
        <dbReference type="Proteomes" id="UP000264313"/>
    </source>
</evidence>
<dbReference type="Gene3D" id="3.40.1160.10">
    <property type="entry name" value="Acetylglutamate kinase-like"/>
    <property type="match status" value="1"/>
</dbReference>
<keyword evidence="2" id="KW-0808">Transferase</keyword>
<dbReference type="EMBL" id="DNAA01000055">
    <property type="protein sequence ID" value="HBA08537.1"/>
    <property type="molecule type" value="Genomic_DNA"/>
</dbReference>
<dbReference type="STRING" id="1132855.GCA_000384255_01256"/>
<sequence>MWVVKLGGSLLGSPELPRWLDMLVKISDGKVIIVPGGSVFADAVREAQHRTGVDDTIAHHLALLAMDQFGLLLTGMNSQLVTASSELEIAERGWQHRAIVWLPSKMVLADDAISKNWQVTSDSLSAWLARKIGADRLFLVKSKPLSAYANSTSVLLQTLVNDTLVDEAFGDYCLAQHFQTYLVHKSNYDAVEPILSKRRMDDQNVATENILLINH</sequence>
<organism evidence="2 3">
    <name type="scientific">Methylotenera mobilis</name>
    <dbReference type="NCBI Taxonomy" id="359408"/>
    <lineage>
        <taxon>Bacteria</taxon>
        <taxon>Pseudomonadati</taxon>
        <taxon>Pseudomonadota</taxon>
        <taxon>Betaproteobacteria</taxon>
        <taxon>Nitrosomonadales</taxon>
        <taxon>Methylophilaceae</taxon>
        <taxon>Methylotenera</taxon>
    </lineage>
</organism>
<dbReference type="Proteomes" id="UP000264313">
    <property type="component" value="Unassembled WGS sequence"/>
</dbReference>
<proteinExistence type="predicted"/>
<name>A0A351R916_9PROT</name>
<reference evidence="2 3" key="1">
    <citation type="journal article" date="2018" name="Nat. Biotechnol.">
        <title>A standardized bacterial taxonomy based on genome phylogeny substantially revises the tree of life.</title>
        <authorList>
            <person name="Parks D.H."/>
            <person name="Chuvochina M."/>
            <person name="Waite D.W."/>
            <person name="Rinke C."/>
            <person name="Skarshewski A."/>
            <person name="Chaumeil P.A."/>
            <person name="Hugenholtz P."/>
        </authorList>
    </citation>
    <scope>NUCLEOTIDE SEQUENCE [LARGE SCALE GENOMIC DNA]</scope>
    <source>
        <strain evidence="2">UBA9958</strain>
    </source>
</reference>
<accession>A0A351R916</accession>
<dbReference type="SUPFAM" id="SSF53633">
    <property type="entry name" value="Carbamate kinase-like"/>
    <property type="match status" value="1"/>
</dbReference>
<gene>
    <name evidence="2" type="ORF">DCW48_02360</name>
</gene>
<dbReference type="InterPro" id="IPR001048">
    <property type="entry name" value="Asp/Glu/Uridylate_kinase"/>
</dbReference>
<comment type="caution">
    <text evidence="2">The sequence shown here is derived from an EMBL/GenBank/DDBJ whole genome shotgun (WGS) entry which is preliminary data.</text>
</comment>